<dbReference type="OrthoDB" id="5241729at2"/>
<keyword evidence="6" id="KW-0418">Kinase</keyword>
<feature type="transmembrane region" description="Helical" evidence="10">
    <location>
        <begin position="206"/>
        <end position="226"/>
    </location>
</feature>
<dbReference type="GO" id="GO:0016020">
    <property type="term" value="C:membrane"/>
    <property type="evidence" value="ECO:0007669"/>
    <property type="project" value="InterPro"/>
</dbReference>
<feature type="domain" description="Signal transduction histidine kinase subgroup 3 dimerisation and phosphoacceptor" evidence="12">
    <location>
        <begin position="395"/>
        <end position="462"/>
    </location>
</feature>
<dbReference type="Gene3D" id="3.30.565.10">
    <property type="entry name" value="Histidine kinase-like ATPase, C-terminal domain"/>
    <property type="match status" value="1"/>
</dbReference>
<reference evidence="13 14" key="1">
    <citation type="journal article" date="2018" name="J. Microbiol.">
        <title>Baekduia soli gen. nov., sp. nov., a novel bacterium isolated from the soil of Baekdu Mountain and proposal of a novel family name, Baekduiaceae fam. nov.</title>
        <authorList>
            <person name="An D.S."/>
            <person name="Siddiqi M.Z."/>
            <person name="Kim K.H."/>
            <person name="Yu H.S."/>
            <person name="Im W.T."/>
        </authorList>
    </citation>
    <scope>NUCLEOTIDE SEQUENCE [LARGE SCALE GENOMIC DNA]</scope>
    <source>
        <strain evidence="13 14">BR7-21</strain>
    </source>
</reference>
<dbReference type="Pfam" id="PF02518">
    <property type="entry name" value="HATPase_c"/>
    <property type="match status" value="1"/>
</dbReference>
<dbReference type="GO" id="GO:0000155">
    <property type="term" value="F:phosphorelay sensor kinase activity"/>
    <property type="evidence" value="ECO:0007669"/>
    <property type="project" value="InterPro"/>
</dbReference>
<evidence type="ECO:0000313" key="13">
    <source>
        <dbReference type="EMBL" id="QEC48639.1"/>
    </source>
</evidence>
<keyword evidence="4" id="KW-0808">Transferase</keyword>
<protein>
    <recommendedName>
        <fullName evidence="2">histidine kinase</fullName>
        <ecNumber evidence="2">2.7.13.3</ecNumber>
    </recommendedName>
</protein>
<dbReference type="Gene3D" id="1.20.5.1930">
    <property type="match status" value="1"/>
</dbReference>
<dbReference type="GO" id="GO:0046983">
    <property type="term" value="F:protein dimerization activity"/>
    <property type="evidence" value="ECO:0007669"/>
    <property type="project" value="InterPro"/>
</dbReference>
<sequence length="584" mass="61642">MSSLRAALFALFAAALALGAVMVAMVLASDHEDAQTATAILGPFIGLSFSGIGIFAWLRRPHNRFGALMTAVGFAWFVSGLTEANDAWVYTLGVYLGPLYLVLVGHMLLAFPAGRLETTQARTLIAIGYLDVFFVQVPFFLLGGDIGGPANAPRNAWALTDAPDSAQVFSAVARLVGAALIVWLAVQLFEKRRAASPPQRRAMAPVLWTGLALMVALAVAAGADIFSDGGPVVSGPSLGSLIAFAALPWAFVIGLLRTRYSRAGAVGDLVERLNAQGIEGESLRDALSDALGDRSLTLAFWSRGSERYVDAQGQPVELPPTSSRSRAVTEIEREGLRVAAIVHDAALLDEPGLVRAAGAAAALALENERLEAELKARVAELQVSRAKVIEVGMAERRALERNLHDGAQQRLVALSLQLGLARSKLRESPDVAERILDGARVELANALEELRELARGIHPAVLTDRGLPAALEALAGRAPVPVEIEGVPDARLPMPVEAVAYFVVSESLANMAKYADAEYATVRVLRENGYAVVEIEDNGIGGADPSAGTGLRGLADRLAALDGRLEVDSPLGVGTTVRARIPCA</sequence>
<feature type="transmembrane region" description="Helical" evidence="10">
    <location>
        <begin position="166"/>
        <end position="186"/>
    </location>
</feature>
<evidence type="ECO:0000259" key="11">
    <source>
        <dbReference type="Pfam" id="PF02518"/>
    </source>
</evidence>
<evidence type="ECO:0000256" key="7">
    <source>
        <dbReference type="ARBA" id="ARBA00022840"/>
    </source>
</evidence>
<dbReference type="Proteomes" id="UP000321805">
    <property type="component" value="Chromosome"/>
</dbReference>
<gene>
    <name evidence="13" type="ORF">FSW04_14365</name>
</gene>
<dbReference type="InterPro" id="IPR003594">
    <property type="entry name" value="HATPase_dom"/>
</dbReference>
<dbReference type="Pfam" id="PF07730">
    <property type="entry name" value="HisKA_3"/>
    <property type="match status" value="1"/>
</dbReference>
<evidence type="ECO:0000313" key="14">
    <source>
        <dbReference type="Proteomes" id="UP000321805"/>
    </source>
</evidence>
<comment type="catalytic activity">
    <reaction evidence="1">
        <text>ATP + protein L-histidine = ADP + protein N-phospho-L-histidine.</text>
        <dbReference type="EC" id="2.7.13.3"/>
    </reaction>
</comment>
<keyword evidence="10" id="KW-1133">Transmembrane helix</keyword>
<dbReference type="PANTHER" id="PTHR24421:SF10">
    <property type="entry name" value="NITRATE_NITRITE SENSOR PROTEIN NARQ"/>
    <property type="match status" value="1"/>
</dbReference>
<dbReference type="AlphaFoldDB" id="A0A5B8U679"/>
<feature type="transmembrane region" description="Helical" evidence="10">
    <location>
        <begin position="38"/>
        <end position="58"/>
    </location>
</feature>
<dbReference type="InterPro" id="IPR011712">
    <property type="entry name" value="Sig_transdc_His_kin_sub3_dim/P"/>
</dbReference>
<dbReference type="GO" id="GO:0005524">
    <property type="term" value="F:ATP binding"/>
    <property type="evidence" value="ECO:0007669"/>
    <property type="project" value="UniProtKB-KW"/>
</dbReference>
<evidence type="ECO:0000256" key="5">
    <source>
        <dbReference type="ARBA" id="ARBA00022741"/>
    </source>
</evidence>
<dbReference type="KEGG" id="bsol:FSW04_14365"/>
<feature type="coiled-coil region" evidence="9">
    <location>
        <begin position="353"/>
        <end position="387"/>
    </location>
</feature>
<evidence type="ECO:0000259" key="12">
    <source>
        <dbReference type="Pfam" id="PF07730"/>
    </source>
</evidence>
<keyword evidence="7" id="KW-0067">ATP-binding</keyword>
<evidence type="ECO:0000256" key="3">
    <source>
        <dbReference type="ARBA" id="ARBA00022553"/>
    </source>
</evidence>
<dbReference type="SUPFAM" id="SSF55874">
    <property type="entry name" value="ATPase domain of HSP90 chaperone/DNA topoisomerase II/histidine kinase"/>
    <property type="match status" value="1"/>
</dbReference>
<accession>A0A5B8U679</accession>
<feature type="transmembrane region" description="Helical" evidence="10">
    <location>
        <begin position="123"/>
        <end position="146"/>
    </location>
</feature>
<dbReference type="InterPro" id="IPR036890">
    <property type="entry name" value="HATPase_C_sf"/>
</dbReference>
<organism evidence="13 14">
    <name type="scientific">Baekduia soli</name>
    <dbReference type="NCBI Taxonomy" id="496014"/>
    <lineage>
        <taxon>Bacteria</taxon>
        <taxon>Bacillati</taxon>
        <taxon>Actinomycetota</taxon>
        <taxon>Thermoleophilia</taxon>
        <taxon>Solirubrobacterales</taxon>
        <taxon>Baekduiaceae</taxon>
        <taxon>Baekduia</taxon>
    </lineage>
</organism>
<dbReference type="RefSeq" id="WP_146920405.1">
    <property type="nucleotide sequence ID" value="NZ_CP042430.1"/>
</dbReference>
<feature type="transmembrane region" description="Helical" evidence="10">
    <location>
        <begin position="65"/>
        <end position="82"/>
    </location>
</feature>
<evidence type="ECO:0000256" key="8">
    <source>
        <dbReference type="ARBA" id="ARBA00023012"/>
    </source>
</evidence>
<proteinExistence type="predicted"/>
<feature type="transmembrane region" description="Helical" evidence="10">
    <location>
        <begin position="88"/>
        <end position="111"/>
    </location>
</feature>
<name>A0A5B8U679_9ACTN</name>
<evidence type="ECO:0000256" key="9">
    <source>
        <dbReference type="SAM" id="Coils"/>
    </source>
</evidence>
<feature type="domain" description="Histidine kinase/HSP90-like ATPase" evidence="11">
    <location>
        <begin position="501"/>
        <end position="582"/>
    </location>
</feature>
<dbReference type="CDD" id="cd16917">
    <property type="entry name" value="HATPase_UhpB-NarQ-NarX-like"/>
    <property type="match status" value="1"/>
</dbReference>
<keyword evidence="8" id="KW-0902">Two-component regulatory system</keyword>
<keyword evidence="9" id="KW-0175">Coiled coil</keyword>
<keyword evidence="3" id="KW-0597">Phosphoprotein</keyword>
<evidence type="ECO:0000256" key="2">
    <source>
        <dbReference type="ARBA" id="ARBA00012438"/>
    </source>
</evidence>
<dbReference type="InterPro" id="IPR050482">
    <property type="entry name" value="Sensor_HK_TwoCompSys"/>
</dbReference>
<evidence type="ECO:0000256" key="10">
    <source>
        <dbReference type="SAM" id="Phobius"/>
    </source>
</evidence>
<dbReference type="PANTHER" id="PTHR24421">
    <property type="entry name" value="NITRATE/NITRITE SENSOR PROTEIN NARX-RELATED"/>
    <property type="match status" value="1"/>
</dbReference>
<feature type="transmembrane region" description="Helical" evidence="10">
    <location>
        <begin position="238"/>
        <end position="256"/>
    </location>
</feature>
<dbReference type="EC" id="2.7.13.3" evidence="2"/>
<keyword evidence="14" id="KW-1185">Reference proteome</keyword>
<dbReference type="EMBL" id="CP042430">
    <property type="protein sequence ID" value="QEC48639.1"/>
    <property type="molecule type" value="Genomic_DNA"/>
</dbReference>
<evidence type="ECO:0000256" key="4">
    <source>
        <dbReference type="ARBA" id="ARBA00022679"/>
    </source>
</evidence>
<evidence type="ECO:0000256" key="6">
    <source>
        <dbReference type="ARBA" id="ARBA00022777"/>
    </source>
</evidence>
<keyword evidence="10" id="KW-0472">Membrane</keyword>
<keyword evidence="10" id="KW-0812">Transmembrane</keyword>
<evidence type="ECO:0000256" key="1">
    <source>
        <dbReference type="ARBA" id="ARBA00000085"/>
    </source>
</evidence>
<keyword evidence="5" id="KW-0547">Nucleotide-binding</keyword>